<proteinExistence type="predicted"/>
<dbReference type="EMBL" id="FQZG01000011">
    <property type="protein sequence ID" value="SHI68484.1"/>
    <property type="molecule type" value="Genomic_DNA"/>
</dbReference>
<protein>
    <submittedName>
        <fullName evidence="1">Uncharacterized protein</fullName>
    </submittedName>
</protein>
<dbReference type="CDD" id="cd22893">
    <property type="entry name" value="PlcA-like"/>
    <property type="match status" value="1"/>
</dbReference>
<dbReference type="RefSeq" id="WP_073186310.1">
    <property type="nucleotide sequence ID" value="NZ_FQZG01000011.1"/>
</dbReference>
<dbReference type="Proteomes" id="UP000184512">
    <property type="component" value="Unassembled WGS sequence"/>
</dbReference>
<organism evidence="1 2">
    <name type="scientific">Tessaracoccus bendigoensis DSM 12906</name>
    <dbReference type="NCBI Taxonomy" id="1123357"/>
    <lineage>
        <taxon>Bacteria</taxon>
        <taxon>Bacillati</taxon>
        <taxon>Actinomycetota</taxon>
        <taxon>Actinomycetes</taxon>
        <taxon>Propionibacteriales</taxon>
        <taxon>Propionibacteriaceae</taxon>
        <taxon>Tessaracoccus</taxon>
    </lineage>
</organism>
<accession>A0A1M6D5T7</accession>
<evidence type="ECO:0000313" key="2">
    <source>
        <dbReference type="Proteomes" id="UP000184512"/>
    </source>
</evidence>
<keyword evidence="2" id="KW-1185">Reference proteome</keyword>
<dbReference type="STRING" id="1123357.SAMN02745244_00850"/>
<dbReference type="AlphaFoldDB" id="A0A1M6D5T7"/>
<sequence length="503" mass="54877">MESAEHAWIGDQLFLRFSPDNTDQARGLPLALPLPSLTRDSRLTYGQLIALGGDFYGVVGGPISTAANPERAFQSAFNSLGYDWGETLQILTIMAEEIKAVESALADGRAPSSAYGVIGDSLSLRWNVVTGGENAGDLPVVMGRYLELAAENWDHFTQYAVTAYCAGHGVAMAHAAATAGLSPAESTIRLQEAYALNAFADHFLTDLFSSGHMRAPRKEMYEQVATPIPGFSGTLGSLLVRCMHDEDCHNGLKVHNEEGDFWVAYGDKRLLDGVSADNRAMVVRAAQASVNDVWNAHVGGAHANTALRYIPDLKRVADVSTKENASPLFRAPSPGDTALRRNDVTDRNDYSWTDDWWGWSTYAAIKSAPSSAYTHVRCYSTIDDKFLGWLGVGTNNYTIVVSDEKDAHGCDWYVDGENLYLRKQTSPAARYLGEGVSSYADWGLWGGNYKSPVIFNPDATVSLKDSPRRKLYLYKDNLLCWSNGEAGLTFVRLDLPLDGGSAL</sequence>
<gene>
    <name evidence="1" type="ORF">SAMN02745244_00850</name>
</gene>
<evidence type="ECO:0000313" key="1">
    <source>
        <dbReference type="EMBL" id="SHI68484.1"/>
    </source>
</evidence>
<dbReference type="InterPro" id="IPR049756">
    <property type="entry name" value="PlcA-like_dom"/>
</dbReference>
<name>A0A1M6D5T7_9ACTN</name>
<reference evidence="2" key="1">
    <citation type="submission" date="2016-11" db="EMBL/GenBank/DDBJ databases">
        <authorList>
            <person name="Varghese N."/>
            <person name="Submissions S."/>
        </authorList>
    </citation>
    <scope>NUCLEOTIDE SEQUENCE [LARGE SCALE GENOMIC DNA]</scope>
    <source>
        <strain evidence="2">DSM 12906</strain>
    </source>
</reference>